<dbReference type="EMBL" id="QUNF01000011">
    <property type="protein sequence ID" value="REG87086.1"/>
    <property type="molecule type" value="Genomic_DNA"/>
</dbReference>
<dbReference type="Proteomes" id="UP000256405">
    <property type="component" value="Unassembled WGS sequence"/>
</dbReference>
<dbReference type="OrthoDB" id="1550603at2"/>
<name>A0A3E0DUM3_9BACT</name>
<dbReference type="GO" id="GO:0016740">
    <property type="term" value="F:transferase activity"/>
    <property type="evidence" value="ECO:0007669"/>
    <property type="project" value="UniProtKB-KW"/>
</dbReference>
<dbReference type="RefSeq" id="WP_086540188.1">
    <property type="nucleotide sequence ID" value="NZ_MSSW01000008.1"/>
</dbReference>
<comment type="caution">
    <text evidence="1">The sequence shown here is derived from an EMBL/GenBank/DDBJ whole genome shotgun (WGS) entry which is preliminary data.</text>
</comment>
<sequence>MIPQAYITQWRQQVPWQTNEQVEQDLVICRALVHIFSDSWLSKSLAFRGGTALHKLYINPQPRYSEDIDLVQVRAEPIKETVQRLQTALSFLTESLVKPKRDGNQIIFRFDSEFPPSIRLRLKVETNTREHFTVLGLQGVPFQVNSSWFDGYCNITTYKLEELLGTKLRALYQRKKGRDLFDLFMALTQKAQLDKTTLLHCYQEYMNFSVENPPSRKQFILNLESKLKDSDFIGDTKALLRSGTHYDQEQAYDLVRSELLEKL</sequence>
<accession>A0A3E0DUM3</accession>
<dbReference type="Gene3D" id="3.10.450.620">
    <property type="entry name" value="JHP933, nucleotidyltransferase-like core domain"/>
    <property type="match status" value="1"/>
</dbReference>
<dbReference type="AlphaFoldDB" id="A0A3E0DUM3"/>
<organism evidence="1 2">
    <name type="scientific">Algoriphagus antarcticus</name>
    <dbReference type="NCBI Taxonomy" id="238540"/>
    <lineage>
        <taxon>Bacteria</taxon>
        <taxon>Pseudomonadati</taxon>
        <taxon>Bacteroidota</taxon>
        <taxon>Cytophagia</taxon>
        <taxon>Cytophagales</taxon>
        <taxon>Cyclobacteriaceae</taxon>
        <taxon>Algoriphagus</taxon>
    </lineage>
</organism>
<proteinExistence type="predicted"/>
<evidence type="ECO:0000313" key="1">
    <source>
        <dbReference type="EMBL" id="REG87086.1"/>
    </source>
</evidence>
<dbReference type="InterPro" id="IPR014942">
    <property type="entry name" value="AbiEii"/>
</dbReference>
<keyword evidence="1" id="KW-0808">Transferase</keyword>
<protein>
    <submittedName>
        <fullName evidence="1">Putative nucleotidyltransferase component of viral defense system</fullName>
    </submittedName>
</protein>
<gene>
    <name evidence="1" type="ORF">C8N25_11165</name>
</gene>
<evidence type="ECO:0000313" key="2">
    <source>
        <dbReference type="Proteomes" id="UP000256405"/>
    </source>
</evidence>
<keyword evidence="2" id="KW-1185">Reference proteome</keyword>
<dbReference type="Pfam" id="PF08843">
    <property type="entry name" value="AbiEii"/>
    <property type="match status" value="1"/>
</dbReference>
<reference evidence="1 2" key="1">
    <citation type="submission" date="2018-08" db="EMBL/GenBank/DDBJ databases">
        <title>Genomic Encyclopedia of Archaeal and Bacterial Type Strains, Phase II (KMG-II): from individual species to whole genera.</title>
        <authorList>
            <person name="Goeker M."/>
        </authorList>
    </citation>
    <scope>NUCLEOTIDE SEQUENCE [LARGE SCALE GENOMIC DNA]</scope>
    <source>
        <strain evidence="1 2">DSM 15986</strain>
    </source>
</reference>